<organism evidence="1">
    <name type="scientific">marine metagenome</name>
    <dbReference type="NCBI Taxonomy" id="408172"/>
    <lineage>
        <taxon>unclassified sequences</taxon>
        <taxon>metagenomes</taxon>
        <taxon>ecological metagenomes</taxon>
    </lineage>
</organism>
<protein>
    <recommendedName>
        <fullName evidence="2">Fumarate lyase N-terminal domain-containing protein</fullName>
    </recommendedName>
</protein>
<dbReference type="AlphaFoldDB" id="A0A383A4A2"/>
<reference evidence="1" key="1">
    <citation type="submission" date="2018-05" db="EMBL/GenBank/DDBJ databases">
        <authorList>
            <person name="Lanie J.A."/>
            <person name="Ng W.-L."/>
            <person name="Kazmierczak K.M."/>
            <person name="Andrzejewski T.M."/>
            <person name="Davidsen T.M."/>
            <person name="Wayne K.J."/>
            <person name="Tettelin H."/>
            <person name="Glass J.I."/>
            <person name="Rusch D."/>
            <person name="Podicherti R."/>
            <person name="Tsui H.-C.T."/>
            <person name="Winkler M.E."/>
        </authorList>
    </citation>
    <scope>NUCLEOTIDE SEQUENCE</scope>
</reference>
<name>A0A383A4A2_9ZZZZ</name>
<evidence type="ECO:0008006" key="2">
    <source>
        <dbReference type="Google" id="ProtNLM"/>
    </source>
</evidence>
<feature type="non-terminal residue" evidence="1">
    <location>
        <position position="37"/>
    </location>
</feature>
<gene>
    <name evidence="1" type="ORF">METZ01_LOCUS454682</name>
</gene>
<evidence type="ECO:0000313" key="1">
    <source>
        <dbReference type="EMBL" id="SVE01828.1"/>
    </source>
</evidence>
<dbReference type="Gene3D" id="1.10.275.10">
    <property type="entry name" value="Fumarase/aspartase (N-terminal domain)"/>
    <property type="match status" value="1"/>
</dbReference>
<dbReference type="EMBL" id="UINC01188552">
    <property type="protein sequence ID" value="SVE01828.1"/>
    <property type="molecule type" value="Genomic_DNA"/>
</dbReference>
<accession>A0A383A4A2</accession>
<sequence>MTNRMSNYTVSIHYDRRLYKQDIAGSIAHVRMLARQS</sequence>
<dbReference type="InterPro" id="IPR024083">
    <property type="entry name" value="Fumarase/histidase_N"/>
</dbReference>
<proteinExistence type="predicted"/>